<reference evidence="3" key="1">
    <citation type="submission" date="2021-02" db="EMBL/GenBank/DDBJ databases">
        <authorList>
            <person name="Nowell W R."/>
        </authorList>
    </citation>
    <scope>NUCLEOTIDE SEQUENCE</scope>
</reference>
<dbReference type="Gene3D" id="3.30.70.270">
    <property type="match status" value="1"/>
</dbReference>
<comment type="caution">
    <text evidence="3">The sequence shown here is derived from an EMBL/GenBank/DDBJ whole genome shotgun (WGS) entry which is preliminary data.</text>
</comment>
<accession>A0A815EM93</accession>
<evidence type="ECO:0008006" key="6">
    <source>
        <dbReference type="Google" id="ProtNLM"/>
    </source>
</evidence>
<dbReference type="OrthoDB" id="5990317at2759"/>
<organism evidence="3 5">
    <name type="scientific">Didymodactylos carnosus</name>
    <dbReference type="NCBI Taxonomy" id="1234261"/>
    <lineage>
        <taxon>Eukaryota</taxon>
        <taxon>Metazoa</taxon>
        <taxon>Spiralia</taxon>
        <taxon>Gnathifera</taxon>
        <taxon>Rotifera</taxon>
        <taxon>Eurotatoria</taxon>
        <taxon>Bdelloidea</taxon>
        <taxon>Philodinida</taxon>
        <taxon>Philodinidae</taxon>
        <taxon>Didymodactylos</taxon>
    </lineage>
</organism>
<evidence type="ECO:0000313" key="3">
    <source>
        <dbReference type="EMBL" id="CAF1317146.1"/>
    </source>
</evidence>
<protein>
    <recommendedName>
        <fullName evidence="6">Peptidase aspartic putative domain-containing protein</fullName>
    </recommendedName>
</protein>
<dbReference type="CDD" id="cd00303">
    <property type="entry name" value="retropepsin_like"/>
    <property type="match status" value="1"/>
</dbReference>
<dbReference type="InterPro" id="IPR043128">
    <property type="entry name" value="Rev_trsase/Diguanyl_cyclase"/>
</dbReference>
<dbReference type="PANTHER" id="PTHR47331">
    <property type="entry name" value="PHD-TYPE DOMAIN-CONTAINING PROTEIN"/>
    <property type="match status" value="1"/>
</dbReference>
<dbReference type="InterPro" id="IPR000477">
    <property type="entry name" value="RT_dom"/>
</dbReference>
<dbReference type="Pfam" id="PF00078">
    <property type="entry name" value="RVT_1"/>
    <property type="match status" value="1"/>
</dbReference>
<dbReference type="Proteomes" id="UP000663829">
    <property type="component" value="Unassembled WGS sequence"/>
</dbReference>
<keyword evidence="5" id="KW-1185">Reference proteome</keyword>
<dbReference type="SUPFAM" id="SSF56672">
    <property type="entry name" value="DNA/RNA polymerases"/>
    <property type="match status" value="1"/>
</dbReference>
<dbReference type="Proteomes" id="UP000681722">
    <property type="component" value="Unassembled WGS sequence"/>
</dbReference>
<sequence length="564" mass="64077">MKHKSHSQTTNTLTLINEKSTKCNSNDKADDALKNSSLNKFVLLQTATTIAQNGQSNQQIRTRIILDSGSQRSFITEKLFKQLKLPIIRRETIYLFKFGAAQAQTIETPIANVDLKLIDGQFQRITVNVVPTIVNSIHRVPINTQEFQYLIQSVSLADPLPTKAENSNADILLGNEYYGQFTMPERIKINEQLYLLGPKFGWILSGCISTINKFNNRPVSLFVSSLTTDLGQLSSGFPKQDDNLSPQVDLKEWWSLDTIGIKDKIDCPDDEVALKQFNETIQFQGQRYFVQLPWRNEKIDLPNNKQLAIGRLNSLVRRFHDKPELLKQYDLIIQDQIDKGIIEEVQESHVDGPIVHYIPHQAVITPTKTTTKVRIVYDGSAKTNKNNLSINDCLYRGSVMLADLCSLLLRFRLNKVAIVADIEKAFLQIGLQKQSRDATRFFWLKSPDKLTTINNLATFRFTRVPFGLISSPFLLAATLAYHLLQNGSETVGNIFDNIYVDNIISGADNVQAAIKLYQETKKIFAAASMNVREWTSNSNEFFNQLQIHQCTNIYTNNFWFTSIA</sequence>
<dbReference type="EMBL" id="CAJOBC010045739">
    <property type="protein sequence ID" value="CAF4159951.1"/>
    <property type="molecule type" value="Genomic_DNA"/>
</dbReference>
<evidence type="ECO:0000259" key="1">
    <source>
        <dbReference type="Pfam" id="PF00078"/>
    </source>
</evidence>
<name>A0A815EM93_9BILA</name>
<dbReference type="InterPro" id="IPR043502">
    <property type="entry name" value="DNA/RNA_pol_sf"/>
</dbReference>
<dbReference type="Gene3D" id="2.40.70.10">
    <property type="entry name" value="Acid Proteases"/>
    <property type="match status" value="1"/>
</dbReference>
<dbReference type="Gene3D" id="3.10.10.10">
    <property type="entry name" value="HIV Type 1 Reverse Transcriptase, subunit A, domain 1"/>
    <property type="match status" value="1"/>
</dbReference>
<proteinExistence type="predicted"/>
<dbReference type="EMBL" id="CAJNOQ010013230">
    <property type="protein sequence ID" value="CAF1317146.1"/>
    <property type="molecule type" value="Genomic_DNA"/>
</dbReference>
<gene>
    <name evidence="3" type="ORF">GPM918_LOCUS29290</name>
    <name evidence="4" type="ORF">SRO942_LOCUS29860</name>
</gene>
<evidence type="ECO:0000259" key="2">
    <source>
        <dbReference type="Pfam" id="PF05585"/>
    </source>
</evidence>
<feature type="domain" description="Reverse transcriptase" evidence="1">
    <location>
        <begin position="412"/>
        <end position="531"/>
    </location>
</feature>
<evidence type="ECO:0000313" key="4">
    <source>
        <dbReference type="EMBL" id="CAF4159951.1"/>
    </source>
</evidence>
<dbReference type="PANTHER" id="PTHR47331:SF5">
    <property type="entry name" value="RIBONUCLEASE H"/>
    <property type="match status" value="1"/>
</dbReference>
<evidence type="ECO:0000313" key="5">
    <source>
        <dbReference type="Proteomes" id="UP000663829"/>
    </source>
</evidence>
<dbReference type="AlphaFoldDB" id="A0A815EM93"/>
<dbReference type="Pfam" id="PF05585">
    <property type="entry name" value="DUF1758"/>
    <property type="match status" value="1"/>
</dbReference>
<dbReference type="InterPro" id="IPR021109">
    <property type="entry name" value="Peptidase_aspartic_dom_sf"/>
</dbReference>
<feature type="domain" description="DUF1758" evidence="2">
    <location>
        <begin position="55"/>
        <end position="206"/>
    </location>
</feature>
<dbReference type="InterPro" id="IPR008737">
    <property type="entry name" value="DUF1758"/>
</dbReference>